<feature type="compositionally biased region" description="Basic residues" evidence="1">
    <location>
        <begin position="148"/>
        <end position="158"/>
    </location>
</feature>
<proteinExistence type="predicted"/>
<gene>
    <name evidence="2" type="ORF">PIB30_078982</name>
</gene>
<accession>A0ABU6YPU0</accession>
<evidence type="ECO:0000313" key="2">
    <source>
        <dbReference type="EMBL" id="MED6212004.1"/>
    </source>
</evidence>
<evidence type="ECO:0000313" key="3">
    <source>
        <dbReference type="Proteomes" id="UP001341840"/>
    </source>
</evidence>
<evidence type="ECO:0000256" key="1">
    <source>
        <dbReference type="SAM" id="MobiDB-lite"/>
    </source>
</evidence>
<reference evidence="2 3" key="1">
    <citation type="journal article" date="2023" name="Plants (Basel)">
        <title>Bridging the Gap: Combining Genomics and Transcriptomics Approaches to Understand Stylosanthes scabra, an Orphan Legume from the Brazilian Caatinga.</title>
        <authorList>
            <person name="Ferreira-Neto J.R.C."/>
            <person name="da Silva M.D."/>
            <person name="Binneck E."/>
            <person name="de Melo N.F."/>
            <person name="da Silva R.H."/>
            <person name="de Melo A.L.T.M."/>
            <person name="Pandolfi V."/>
            <person name="Bustamante F.O."/>
            <person name="Brasileiro-Vidal A.C."/>
            <person name="Benko-Iseppon A.M."/>
        </authorList>
    </citation>
    <scope>NUCLEOTIDE SEQUENCE [LARGE SCALE GENOMIC DNA]</scope>
    <source>
        <tissue evidence="2">Leaves</tissue>
    </source>
</reference>
<dbReference type="EMBL" id="JASCZI010242762">
    <property type="protein sequence ID" value="MED6212004.1"/>
    <property type="molecule type" value="Genomic_DNA"/>
</dbReference>
<sequence>MEKVAMKEVAVVAEVEEVVVEMTTATSQILMTSQTLTMTLAVKAVTMTIISIHHGPTDVHLNAIKSGLRSGKFQETIAVNKPKTLAEFREKAQGQMEIEELRQQGTWNNPTTAKMTTGQTDNAQMATIEIPKKIFNQPLGLKSTHNSTPRKRTSSKKS</sequence>
<comment type="caution">
    <text evidence="2">The sequence shown here is derived from an EMBL/GenBank/DDBJ whole genome shotgun (WGS) entry which is preliminary data.</text>
</comment>
<keyword evidence="3" id="KW-1185">Reference proteome</keyword>
<organism evidence="2 3">
    <name type="scientific">Stylosanthes scabra</name>
    <dbReference type="NCBI Taxonomy" id="79078"/>
    <lineage>
        <taxon>Eukaryota</taxon>
        <taxon>Viridiplantae</taxon>
        <taxon>Streptophyta</taxon>
        <taxon>Embryophyta</taxon>
        <taxon>Tracheophyta</taxon>
        <taxon>Spermatophyta</taxon>
        <taxon>Magnoliopsida</taxon>
        <taxon>eudicotyledons</taxon>
        <taxon>Gunneridae</taxon>
        <taxon>Pentapetalae</taxon>
        <taxon>rosids</taxon>
        <taxon>fabids</taxon>
        <taxon>Fabales</taxon>
        <taxon>Fabaceae</taxon>
        <taxon>Papilionoideae</taxon>
        <taxon>50 kb inversion clade</taxon>
        <taxon>dalbergioids sensu lato</taxon>
        <taxon>Dalbergieae</taxon>
        <taxon>Pterocarpus clade</taxon>
        <taxon>Stylosanthes</taxon>
    </lineage>
</organism>
<name>A0ABU6YPU0_9FABA</name>
<protein>
    <submittedName>
        <fullName evidence="2">Uncharacterized protein</fullName>
    </submittedName>
</protein>
<dbReference type="Proteomes" id="UP001341840">
    <property type="component" value="Unassembled WGS sequence"/>
</dbReference>
<feature type="region of interest" description="Disordered" evidence="1">
    <location>
        <begin position="136"/>
        <end position="158"/>
    </location>
</feature>